<evidence type="ECO:0000256" key="4">
    <source>
        <dbReference type="ARBA" id="ARBA00023159"/>
    </source>
</evidence>
<dbReference type="GO" id="GO:0016602">
    <property type="term" value="C:CCAAT-binding factor complex"/>
    <property type="evidence" value="ECO:0007669"/>
    <property type="project" value="InterPro"/>
</dbReference>
<evidence type="ECO:0000313" key="10">
    <source>
        <dbReference type="EMBL" id="URE06887.1"/>
    </source>
</evidence>
<dbReference type="Gene3D" id="6.10.250.2430">
    <property type="match status" value="1"/>
</dbReference>
<dbReference type="PRINTS" id="PR00616">
    <property type="entry name" value="CCAATSUBUNTB"/>
</dbReference>
<accession>A0A9E7G613</accession>
<dbReference type="EMBL" id="CP097507">
    <property type="protein sequence ID" value="URE06887.1"/>
    <property type="molecule type" value="Genomic_DNA"/>
</dbReference>
<dbReference type="Pfam" id="PF02045">
    <property type="entry name" value="CBFB_NFYA"/>
    <property type="match status" value="1"/>
</dbReference>
<evidence type="ECO:0000256" key="9">
    <source>
        <dbReference type="SAM" id="MobiDB-lite"/>
    </source>
</evidence>
<dbReference type="PROSITE" id="PS51152">
    <property type="entry name" value="NFYA_HAP2_2"/>
    <property type="match status" value="1"/>
</dbReference>
<keyword evidence="6 8" id="KW-0539">Nucleus</keyword>
<evidence type="ECO:0000256" key="6">
    <source>
        <dbReference type="ARBA" id="ARBA00023242"/>
    </source>
</evidence>
<comment type="subunit">
    <text evidence="7">Heterotrimeric transcription factor composed of three components, NF-YA, NF-YB and NF-YC. NF-YB and NF-YC must interact and dimerize for NF-YA association and DNA binding.</text>
</comment>
<name>A0A9E7G613_9LILI</name>
<dbReference type="GO" id="GO:0003677">
    <property type="term" value="F:DNA binding"/>
    <property type="evidence" value="ECO:0007669"/>
    <property type="project" value="UniProtKB-KW"/>
</dbReference>
<keyword evidence="11" id="KW-1185">Reference proteome</keyword>
<gene>
    <name evidence="10" type="ORF">MUK42_21444</name>
</gene>
<dbReference type="AlphaFoldDB" id="A0A9E7G613"/>
<evidence type="ECO:0000256" key="2">
    <source>
        <dbReference type="ARBA" id="ARBA00023015"/>
    </source>
</evidence>
<keyword evidence="2 8" id="KW-0805">Transcription regulation</keyword>
<dbReference type="Proteomes" id="UP001055439">
    <property type="component" value="Chromosome 5"/>
</dbReference>
<proteinExistence type="inferred from homology"/>
<dbReference type="GO" id="GO:0003700">
    <property type="term" value="F:DNA-binding transcription factor activity"/>
    <property type="evidence" value="ECO:0007669"/>
    <property type="project" value="UniProtKB-UniRule"/>
</dbReference>
<comment type="similarity">
    <text evidence="8">Belongs to the NFYA/HAP2 subunit family.</text>
</comment>
<protein>
    <recommendedName>
        <fullName evidence="8">Nuclear transcription factor Y subunit</fullName>
    </recommendedName>
</protein>
<dbReference type="InterPro" id="IPR018362">
    <property type="entry name" value="CCAAT-binding_factor_CS"/>
</dbReference>
<keyword evidence="4" id="KW-0010">Activator</keyword>
<keyword evidence="3 8" id="KW-0238">DNA-binding</keyword>
<evidence type="ECO:0000256" key="7">
    <source>
        <dbReference type="ARBA" id="ARBA00025911"/>
    </source>
</evidence>
<dbReference type="PANTHER" id="PTHR12632">
    <property type="entry name" value="TRANSCRIPTION FACTOR NF-Y ALPHA-RELATED"/>
    <property type="match status" value="1"/>
</dbReference>
<feature type="region of interest" description="Disordered" evidence="9">
    <location>
        <begin position="69"/>
        <end position="88"/>
    </location>
</feature>
<evidence type="ECO:0000256" key="3">
    <source>
        <dbReference type="ARBA" id="ARBA00023125"/>
    </source>
</evidence>
<comment type="function">
    <text evidence="8">Component of the sequence-specific heterotrimeric transcription factor (NF-Y) which specifically recognizes a 5'-CCAAT-3' box motif found in the promoters of its target genes.</text>
</comment>
<reference evidence="10" key="1">
    <citation type="submission" date="2022-05" db="EMBL/GenBank/DDBJ databases">
        <title>The Musa troglodytarum L. genome provides insights into the mechanism of non-climacteric behaviour and enrichment of carotenoids.</title>
        <authorList>
            <person name="Wang J."/>
        </authorList>
    </citation>
    <scope>NUCLEOTIDE SEQUENCE</scope>
    <source>
        <tissue evidence="10">Leaf</tissue>
    </source>
</reference>
<dbReference type="SMART" id="SM00521">
    <property type="entry name" value="CBF"/>
    <property type="match status" value="1"/>
</dbReference>
<comment type="subcellular location">
    <subcellularLocation>
        <location evidence="1 8">Nucleus</location>
    </subcellularLocation>
</comment>
<keyword evidence="5 8" id="KW-0804">Transcription</keyword>
<dbReference type="PROSITE" id="PS00686">
    <property type="entry name" value="NFYA_HAP2_1"/>
    <property type="match status" value="1"/>
</dbReference>
<evidence type="ECO:0000256" key="1">
    <source>
        <dbReference type="ARBA" id="ARBA00004123"/>
    </source>
</evidence>
<dbReference type="OrthoDB" id="1097733at2759"/>
<organism evidence="10 11">
    <name type="scientific">Musa troglodytarum</name>
    <name type="common">fe'i banana</name>
    <dbReference type="NCBI Taxonomy" id="320322"/>
    <lineage>
        <taxon>Eukaryota</taxon>
        <taxon>Viridiplantae</taxon>
        <taxon>Streptophyta</taxon>
        <taxon>Embryophyta</taxon>
        <taxon>Tracheophyta</taxon>
        <taxon>Spermatophyta</taxon>
        <taxon>Magnoliopsida</taxon>
        <taxon>Liliopsida</taxon>
        <taxon>Zingiberales</taxon>
        <taxon>Musaceae</taxon>
        <taxon>Musa</taxon>
    </lineage>
</organism>
<evidence type="ECO:0000256" key="5">
    <source>
        <dbReference type="ARBA" id="ARBA00023163"/>
    </source>
</evidence>
<sequence>MQTSGFFRNHGVGQMVMSQTPQATLVPWLVGSQLIYGDPLSQVKPLSRDRIDGDDQITAVSRQMNRVIDPRQRPGSGSEIPAKGTNGTVKFSIVPDPKDLGEVQKTQQHCVPFPLQSSLHENPGCFEPGLGQSMVCPGHSYVDPFYGLYATYAAQAMHGRMLLPMAVATQGPIYVNAKQFNAILRRRKARAKAEKENKSIKVRKPYMHESRHIHAMRRVRGCSGRFLNTKKEGNGGNGVVDFEASSETLHSGNLKMNSAAGSRLSASGSEVTSVCAREDIGDFHIVDNPSPSGFCSHLSMMSGGQGGSVGHRWGAAADGCCDPDLLKV</sequence>
<dbReference type="InterPro" id="IPR001289">
    <property type="entry name" value="NFYA"/>
</dbReference>
<evidence type="ECO:0000313" key="11">
    <source>
        <dbReference type="Proteomes" id="UP001055439"/>
    </source>
</evidence>
<evidence type="ECO:0000256" key="8">
    <source>
        <dbReference type="RuleBase" id="RU367155"/>
    </source>
</evidence>